<evidence type="ECO:0000256" key="10">
    <source>
        <dbReference type="ARBA" id="ARBA00022695"/>
    </source>
</evidence>
<dbReference type="PANTHER" id="PTHR13773">
    <property type="entry name" value="PHOSPHATIDATE CYTIDYLYLTRANSFERASE"/>
    <property type="match status" value="1"/>
</dbReference>
<evidence type="ECO:0000256" key="18">
    <source>
        <dbReference type="ARBA" id="ARBA00033406"/>
    </source>
</evidence>
<keyword evidence="22" id="KW-1185">Reference proteome</keyword>
<keyword evidence="15" id="KW-1208">Phospholipid metabolism</keyword>
<evidence type="ECO:0000256" key="14">
    <source>
        <dbReference type="ARBA" id="ARBA00023209"/>
    </source>
</evidence>
<comment type="pathway">
    <text evidence="4">Lipid metabolism.</text>
</comment>
<feature type="transmembrane region" description="Helical" evidence="20">
    <location>
        <begin position="233"/>
        <end position="251"/>
    </location>
</feature>
<sequence>MPGKNQIKQRSTKNQQNQNDTSAAATTQPAQPAKSGKFGDIVVRLLSAALLVSVQILLIVSGPIAIGIEIIIIQFSAFYEFIRIIIDKSKESLVSQYIKIMPYLLAFITSYLTIAPFFLKTFVPYSDITAILLDYHNIICYGAGACVLVLFVINLNPKNDFYALTRLAWSILGSILLIASSNMYTYVANFSLFWFFTSISLIIWNDSFAYFCGRLFGRHQLIALSPKKTVEGFVGALIFTVIIGWFTPLLFAKYPYAYCSDIKPFNFSMKCQVPKEFIRRNYDFFGTIIEAYPAQLHSLVLAIFASLVAPFGGFLASALKRAYGLKDFGKLIPGHGGVLDRCDCQFVMATFSYLYISTFVRN</sequence>
<keyword evidence="8" id="KW-0808">Transferase</keyword>
<keyword evidence="12" id="KW-0443">Lipid metabolism</keyword>
<evidence type="ECO:0000256" key="1">
    <source>
        <dbReference type="ARBA" id="ARBA00001698"/>
    </source>
</evidence>
<evidence type="ECO:0000256" key="5">
    <source>
        <dbReference type="ARBA" id="ARBA00010185"/>
    </source>
</evidence>
<evidence type="ECO:0000313" key="21">
    <source>
        <dbReference type="EMBL" id="KAK8899652.1"/>
    </source>
</evidence>
<feature type="transmembrane region" description="Helical" evidence="20">
    <location>
        <begin position="135"/>
        <end position="155"/>
    </location>
</feature>
<dbReference type="GO" id="GO:0016779">
    <property type="term" value="F:nucleotidyltransferase activity"/>
    <property type="evidence" value="ECO:0007669"/>
    <property type="project" value="UniProtKB-KW"/>
</dbReference>
<evidence type="ECO:0000256" key="4">
    <source>
        <dbReference type="ARBA" id="ARBA00005189"/>
    </source>
</evidence>
<evidence type="ECO:0000256" key="12">
    <source>
        <dbReference type="ARBA" id="ARBA00023098"/>
    </source>
</evidence>
<evidence type="ECO:0000256" key="17">
    <source>
        <dbReference type="ARBA" id="ARBA00032396"/>
    </source>
</evidence>
<evidence type="ECO:0000256" key="2">
    <source>
        <dbReference type="ARBA" id="ARBA00004141"/>
    </source>
</evidence>
<keyword evidence="9 20" id="KW-0812">Transmembrane</keyword>
<evidence type="ECO:0000256" key="6">
    <source>
        <dbReference type="ARBA" id="ARBA00012487"/>
    </source>
</evidence>
<dbReference type="EMBL" id="JAPFFF010000001">
    <property type="protein sequence ID" value="KAK8899652.1"/>
    <property type="molecule type" value="Genomic_DNA"/>
</dbReference>
<keyword evidence="11 20" id="KW-1133">Transmembrane helix</keyword>
<dbReference type="EC" id="2.7.7.41" evidence="6"/>
<dbReference type="InterPro" id="IPR016720">
    <property type="entry name" value="PC_Trfase_euk"/>
</dbReference>
<feature type="transmembrane region" description="Helical" evidence="20">
    <location>
        <begin position="103"/>
        <end position="123"/>
    </location>
</feature>
<comment type="subcellular location">
    <subcellularLocation>
        <location evidence="2">Membrane</location>
        <topology evidence="2">Multi-pass membrane protein</topology>
    </subcellularLocation>
</comment>
<feature type="transmembrane region" description="Helical" evidence="20">
    <location>
        <begin position="64"/>
        <end position="82"/>
    </location>
</feature>
<evidence type="ECO:0000256" key="15">
    <source>
        <dbReference type="ARBA" id="ARBA00023264"/>
    </source>
</evidence>
<evidence type="ECO:0000256" key="3">
    <source>
        <dbReference type="ARBA" id="ARBA00005119"/>
    </source>
</evidence>
<reference evidence="21 22" key="1">
    <citation type="submission" date="2024-04" db="EMBL/GenBank/DDBJ databases">
        <title>Tritrichomonas musculus Genome.</title>
        <authorList>
            <person name="Alves-Ferreira E."/>
            <person name="Grigg M."/>
            <person name="Lorenzi H."/>
            <person name="Galac M."/>
        </authorList>
    </citation>
    <scope>NUCLEOTIDE SEQUENCE [LARGE SCALE GENOMIC DNA]</scope>
    <source>
        <strain evidence="21 22">EAF2021</strain>
    </source>
</reference>
<evidence type="ECO:0000256" key="11">
    <source>
        <dbReference type="ARBA" id="ARBA00022989"/>
    </source>
</evidence>
<gene>
    <name evidence="21" type="ORF">M9Y10_001974</name>
</gene>
<keyword evidence="10 21" id="KW-0548">Nucleotidyltransferase</keyword>
<comment type="similarity">
    <text evidence="5">Belongs to the CDS family.</text>
</comment>
<dbReference type="Proteomes" id="UP001470230">
    <property type="component" value="Unassembled WGS sequence"/>
</dbReference>
<evidence type="ECO:0000256" key="8">
    <source>
        <dbReference type="ARBA" id="ARBA00022679"/>
    </source>
</evidence>
<keyword evidence="7" id="KW-0444">Lipid biosynthesis</keyword>
<comment type="caution">
    <text evidence="21">The sequence shown here is derived from an EMBL/GenBank/DDBJ whole genome shotgun (WGS) entry which is preliminary data.</text>
</comment>
<keyword evidence="13 20" id="KW-0472">Membrane</keyword>
<evidence type="ECO:0000256" key="19">
    <source>
        <dbReference type="SAM" id="MobiDB-lite"/>
    </source>
</evidence>
<feature type="transmembrane region" description="Helical" evidence="20">
    <location>
        <begin position="192"/>
        <end position="212"/>
    </location>
</feature>
<evidence type="ECO:0000313" key="22">
    <source>
        <dbReference type="Proteomes" id="UP001470230"/>
    </source>
</evidence>
<evidence type="ECO:0000256" key="9">
    <source>
        <dbReference type="ARBA" id="ARBA00022692"/>
    </source>
</evidence>
<feature type="compositionally biased region" description="Polar residues" evidence="19">
    <location>
        <begin position="1"/>
        <end position="22"/>
    </location>
</feature>
<comment type="catalytic activity">
    <reaction evidence="1">
        <text>a 1,2-diacyl-sn-glycero-3-phosphate + CTP + H(+) = a CDP-1,2-diacyl-sn-glycerol + diphosphate</text>
        <dbReference type="Rhea" id="RHEA:16229"/>
        <dbReference type="ChEBI" id="CHEBI:15378"/>
        <dbReference type="ChEBI" id="CHEBI:33019"/>
        <dbReference type="ChEBI" id="CHEBI:37563"/>
        <dbReference type="ChEBI" id="CHEBI:58332"/>
        <dbReference type="ChEBI" id="CHEBI:58608"/>
        <dbReference type="EC" id="2.7.7.41"/>
    </reaction>
</comment>
<evidence type="ECO:0000256" key="16">
    <source>
        <dbReference type="ARBA" id="ARBA00029893"/>
    </source>
</evidence>
<protein>
    <recommendedName>
        <fullName evidence="6">phosphatidate cytidylyltransferase</fullName>
        <ecNumber evidence="6">2.7.7.41</ecNumber>
    </recommendedName>
    <alternativeName>
        <fullName evidence="16">CDP-diacylglycerol synthase</fullName>
    </alternativeName>
    <alternativeName>
        <fullName evidence="17">CDP-diglyceride pyrophosphorylase</fullName>
    </alternativeName>
    <alternativeName>
        <fullName evidence="18">CDP-diglyceride synthase</fullName>
    </alternativeName>
</protein>
<feature type="compositionally biased region" description="Low complexity" evidence="19">
    <location>
        <begin position="23"/>
        <end position="33"/>
    </location>
</feature>
<evidence type="ECO:0000256" key="7">
    <source>
        <dbReference type="ARBA" id="ARBA00022516"/>
    </source>
</evidence>
<comment type="pathway">
    <text evidence="3">Phospholipid metabolism; CDP-diacylglycerol biosynthesis; CDP-diacylglycerol from sn-glycerol 3-phosphate: step 3/3.</text>
</comment>
<feature type="transmembrane region" description="Helical" evidence="20">
    <location>
        <begin position="299"/>
        <end position="319"/>
    </location>
</feature>
<evidence type="ECO:0000256" key="13">
    <source>
        <dbReference type="ARBA" id="ARBA00023136"/>
    </source>
</evidence>
<keyword evidence="14" id="KW-0594">Phospholipid biosynthesis</keyword>
<accession>A0ABR2L8U6</accession>
<dbReference type="PANTHER" id="PTHR13773:SF8">
    <property type="entry name" value="PHOSPHATIDATE CYTIDYLYLTRANSFERASE, PHOTORECEPTOR-SPECIFIC"/>
    <property type="match status" value="1"/>
</dbReference>
<feature type="transmembrane region" description="Helical" evidence="20">
    <location>
        <begin position="167"/>
        <end position="186"/>
    </location>
</feature>
<dbReference type="Pfam" id="PF01148">
    <property type="entry name" value="CTP_transf_1"/>
    <property type="match status" value="1"/>
</dbReference>
<feature type="transmembrane region" description="Helical" evidence="20">
    <location>
        <begin position="41"/>
        <end position="58"/>
    </location>
</feature>
<proteinExistence type="inferred from homology"/>
<name>A0ABR2L8U6_9EUKA</name>
<organism evidence="21 22">
    <name type="scientific">Tritrichomonas musculus</name>
    <dbReference type="NCBI Taxonomy" id="1915356"/>
    <lineage>
        <taxon>Eukaryota</taxon>
        <taxon>Metamonada</taxon>
        <taxon>Parabasalia</taxon>
        <taxon>Tritrichomonadida</taxon>
        <taxon>Tritrichomonadidae</taxon>
        <taxon>Tritrichomonas</taxon>
    </lineage>
</organism>
<feature type="region of interest" description="Disordered" evidence="19">
    <location>
        <begin position="1"/>
        <end position="34"/>
    </location>
</feature>
<evidence type="ECO:0000256" key="20">
    <source>
        <dbReference type="SAM" id="Phobius"/>
    </source>
</evidence>